<proteinExistence type="predicted"/>
<comment type="caution">
    <text evidence="2">The sequence shown here is derived from an EMBL/GenBank/DDBJ whole genome shotgun (WGS) entry which is preliminary data.</text>
</comment>
<keyword evidence="1" id="KW-0175">Coiled coil</keyword>
<evidence type="ECO:0000313" key="2">
    <source>
        <dbReference type="EMBL" id="KAK6589901.1"/>
    </source>
</evidence>
<organism evidence="2 3">
    <name type="scientific">Cryptosporidium xiaoi</name>
    <dbReference type="NCBI Taxonomy" id="659607"/>
    <lineage>
        <taxon>Eukaryota</taxon>
        <taxon>Sar</taxon>
        <taxon>Alveolata</taxon>
        <taxon>Apicomplexa</taxon>
        <taxon>Conoidasida</taxon>
        <taxon>Coccidia</taxon>
        <taxon>Eucoccidiorida</taxon>
        <taxon>Eimeriorina</taxon>
        <taxon>Cryptosporidiidae</taxon>
        <taxon>Cryptosporidium</taxon>
    </lineage>
</organism>
<dbReference type="Gene3D" id="1.20.5.340">
    <property type="match status" value="1"/>
</dbReference>
<accession>A0AAV9XYZ0</accession>
<evidence type="ECO:0000313" key="3">
    <source>
        <dbReference type="Proteomes" id="UP001311799"/>
    </source>
</evidence>
<dbReference type="Proteomes" id="UP001311799">
    <property type="component" value="Unassembled WGS sequence"/>
</dbReference>
<protein>
    <submittedName>
        <fullName evidence="2">Uncharacterized protein</fullName>
    </submittedName>
</protein>
<dbReference type="EMBL" id="JAWDEY010000010">
    <property type="protein sequence ID" value="KAK6589901.1"/>
    <property type="molecule type" value="Genomic_DNA"/>
</dbReference>
<reference evidence="2 3" key="1">
    <citation type="submission" date="2023-10" db="EMBL/GenBank/DDBJ databases">
        <title>Comparative genomics analysis reveals potential genetic determinants of host preference in Cryptosporidium xiaoi.</title>
        <authorList>
            <person name="Xiao L."/>
            <person name="Li J."/>
        </authorList>
    </citation>
    <scope>NUCLEOTIDE SEQUENCE [LARGE SCALE GENOMIC DNA]</scope>
    <source>
        <strain evidence="2 3">52996</strain>
    </source>
</reference>
<dbReference type="AlphaFoldDB" id="A0AAV9XYZ0"/>
<feature type="coiled-coil region" evidence="1">
    <location>
        <begin position="39"/>
        <end position="73"/>
    </location>
</feature>
<evidence type="ECO:0000256" key="1">
    <source>
        <dbReference type="SAM" id="Coils"/>
    </source>
</evidence>
<gene>
    <name evidence="2" type="ORF">RS030_192973</name>
</gene>
<name>A0AAV9XYZ0_9CRYT</name>
<keyword evidence="3" id="KW-1185">Reference proteome</keyword>
<sequence>MNINDVNTTVKTAFCNTQIAEAFAAAVVESSKQKDSTIKVGYDSEIQKLTDELQSVKETLSKIEKQFSKMLKREENENSENVDSEYTVQQVKMNKEDNIRSMEWDALQKYMYERLREQAGLETRISELEGSVIREKESLTLKKNELSILSRNLEASTEQITTLAHIVGIQKDEICSVKSKIEELENRIDSLDERINISYKISENIANLPNSIMDAFKTQKKSWDNFSKALNQVNREIDFIIDKNSGTFEENGGVDELAGVLKVLVNAIKTLRPEVSSPDIN</sequence>